<dbReference type="AlphaFoldDB" id="A0A165D7W4"/>
<feature type="signal peptide" evidence="1">
    <location>
        <begin position="1"/>
        <end position="20"/>
    </location>
</feature>
<organism evidence="2 3">
    <name type="scientific">Laetiporus sulphureus 93-53</name>
    <dbReference type="NCBI Taxonomy" id="1314785"/>
    <lineage>
        <taxon>Eukaryota</taxon>
        <taxon>Fungi</taxon>
        <taxon>Dikarya</taxon>
        <taxon>Basidiomycota</taxon>
        <taxon>Agaricomycotina</taxon>
        <taxon>Agaricomycetes</taxon>
        <taxon>Polyporales</taxon>
        <taxon>Laetiporus</taxon>
    </lineage>
</organism>
<gene>
    <name evidence="2" type="ORF">LAESUDRAFT_761150</name>
</gene>
<sequence>MRSFTIAVLALLGAAAPVMSFGSGQSSYSGYQPMHRVGDVYHPMYHPQDGAYHAMHPYHGHAHPSTEDYHHGIQHMHRPLHAYRPHYHYHLHRPSYSHLGHYGHHPYHAREVEMKRTDSTCSNKALLQRLATEAGLDPSTEIQCTS</sequence>
<accession>A0A165D7W4</accession>
<evidence type="ECO:0000256" key="1">
    <source>
        <dbReference type="SAM" id="SignalP"/>
    </source>
</evidence>
<name>A0A165D7W4_9APHY</name>
<protein>
    <submittedName>
        <fullName evidence="2">Uncharacterized protein</fullName>
    </submittedName>
</protein>
<dbReference type="EMBL" id="KV427637">
    <property type="protein sequence ID" value="KZT04294.1"/>
    <property type="molecule type" value="Genomic_DNA"/>
</dbReference>
<keyword evidence="1" id="KW-0732">Signal</keyword>
<evidence type="ECO:0000313" key="2">
    <source>
        <dbReference type="EMBL" id="KZT04294.1"/>
    </source>
</evidence>
<evidence type="ECO:0000313" key="3">
    <source>
        <dbReference type="Proteomes" id="UP000076871"/>
    </source>
</evidence>
<keyword evidence="3" id="KW-1185">Reference proteome</keyword>
<dbReference type="Proteomes" id="UP000076871">
    <property type="component" value="Unassembled WGS sequence"/>
</dbReference>
<feature type="chain" id="PRO_5007856446" evidence="1">
    <location>
        <begin position="21"/>
        <end position="146"/>
    </location>
</feature>
<dbReference type="GeneID" id="63829896"/>
<reference evidence="2 3" key="1">
    <citation type="journal article" date="2016" name="Mol. Biol. Evol.">
        <title>Comparative Genomics of Early-Diverging Mushroom-Forming Fungi Provides Insights into the Origins of Lignocellulose Decay Capabilities.</title>
        <authorList>
            <person name="Nagy L.G."/>
            <person name="Riley R."/>
            <person name="Tritt A."/>
            <person name="Adam C."/>
            <person name="Daum C."/>
            <person name="Floudas D."/>
            <person name="Sun H."/>
            <person name="Yadav J.S."/>
            <person name="Pangilinan J."/>
            <person name="Larsson K.H."/>
            <person name="Matsuura K."/>
            <person name="Barry K."/>
            <person name="Labutti K."/>
            <person name="Kuo R."/>
            <person name="Ohm R.A."/>
            <person name="Bhattacharya S.S."/>
            <person name="Shirouzu T."/>
            <person name="Yoshinaga Y."/>
            <person name="Martin F.M."/>
            <person name="Grigoriev I.V."/>
            <person name="Hibbett D.S."/>
        </authorList>
    </citation>
    <scope>NUCLEOTIDE SEQUENCE [LARGE SCALE GENOMIC DNA]</scope>
    <source>
        <strain evidence="2 3">93-53</strain>
    </source>
</reference>
<dbReference type="InParanoid" id="A0A165D7W4"/>
<proteinExistence type="predicted"/>
<dbReference type="RefSeq" id="XP_040762034.1">
    <property type="nucleotide sequence ID" value="XM_040912868.1"/>
</dbReference>